<dbReference type="Proteomes" id="UP000077002">
    <property type="component" value="Unassembled WGS sequence"/>
</dbReference>
<dbReference type="GeneID" id="34602330"/>
<feature type="transmembrane region" description="Helical" evidence="1">
    <location>
        <begin position="162"/>
        <end position="185"/>
    </location>
</feature>
<evidence type="ECO:0000313" key="2">
    <source>
        <dbReference type="EMBL" id="OAG38668.1"/>
    </source>
</evidence>
<organism evidence="2 3">
    <name type="scientific">Fonsecaea monophora</name>
    <dbReference type="NCBI Taxonomy" id="254056"/>
    <lineage>
        <taxon>Eukaryota</taxon>
        <taxon>Fungi</taxon>
        <taxon>Dikarya</taxon>
        <taxon>Ascomycota</taxon>
        <taxon>Pezizomycotina</taxon>
        <taxon>Eurotiomycetes</taxon>
        <taxon>Chaetothyriomycetidae</taxon>
        <taxon>Chaetothyriales</taxon>
        <taxon>Herpotrichiellaceae</taxon>
        <taxon>Fonsecaea</taxon>
    </lineage>
</organism>
<feature type="transmembrane region" description="Helical" evidence="1">
    <location>
        <begin position="197"/>
        <end position="216"/>
    </location>
</feature>
<keyword evidence="1" id="KW-0812">Transmembrane</keyword>
<name>A0A177F352_9EURO</name>
<feature type="transmembrane region" description="Helical" evidence="1">
    <location>
        <begin position="82"/>
        <end position="102"/>
    </location>
</feature>
<reference evidence="2 3" key="1">
    <citation type="submission" date="2016-03" db="EMBL/GenBank/DDBJ databases">
        <title>Draft genome sequence of the Fonsecaea monophora CBS 269.37.</title>
        <authorList>
            <person name="Bombassaro A."/>
            <person name="Vinicius W.A."/>
            <person name="De Hoog S."/>
            <person name="Sun J."/>
            <person name="Souza E.M."/>
            <person name="Raittz R.T."/>
            <person name="Costa F."/>
            <person name="Leao A.C."/>
            <person name="Tadra-Sfeir M.Z."/>
            <person name="Baura V."/>
            <person name="Balsanelli E."/>
            <person name="Pedrosa F.O."/>
            <person name="Moreno L.F."/>
            <person name="Steffens M.B."/>
            <person name="Xi L."/>
            <person name="Bocca A.L."/>
            <person name="Felipe M.S."/>
            <person name="Teixeira M."/>
            <person name="Telles Filho F.Q."/>
            <person name="Azevedo C.M."/>
            <person name="Gomes R."/>
            <person name="Vicente V.A."/>
        </authorList>
    </citation>
    <scope>NUCLEOTIDE SEQUENCE [LARGE SCALE GENOMIC DNA]</scope>
    <source>
        <strain evidence="2 3">CBS 269.37</strain>
    </source>
</reference>
<comment type="caution">
    <text evidence="2">The sequence shown here is derived from an EMBL/GenBank/DDBJ whole genome shotgun (WGS) entry which is preliminary data.</text>
</comment>
<dbReference type="OrthoDB" id="72269at2759"/>
<feature type="transmembrane region" description="Helical" evidence="1">
    <location>
        <begin position="6"/>
        <end position="32"/>
    </location>
</feature>
<evidence type="ECO:0000313" key="3">
    <source>
        <dbReference type="Proteomes" id="UP000077002"/>
    </source>
</evidence>
<accession>A0A177F352</accession>
<feature type="transmembrane region" description="Helical" evidence="1">
    <location>
        <begin position="114"/>
        <end position="142"/>
    </location>
</feature>
<proteinExistence type="predicted"/>
<protein>
    <submittedName>
        <fullName evidence="2">Uncharacterized protein</fullName>
    </submittedName>
</protein>
<keyword evidence="3" id="KW-1185">Reference proteome</keyword>
<sequence>MADITRLRIGLVCMGIFGFYVLFVFSFIDGYFQKLFDFVSRRRFTDEITTFEDGFTGMESIDLFLGFVVCFFWPIVDGNSPWLSLSNIPFAGQTAALLLIAMIEDLRKGNKGKLVPSCLLFGAAIQGMGVGIASPIYHYLFLTYSGVTDYPNGASIEIEDRIALEAIPFGVFCGYILVVAAMALPGPSVVTMEQKKYAVLAYIFYPACTHLMHQVFRTLFRIWNVEGNRSQDIKSQLHTTRRVYASALIIATFSHIYTISISLSAYILPDFVTSELATELSPWHLFLPKNPLDVGFRVKDIFEGVHIFMQWDYLLGSAASVVTAAAVRDCSSIDLNSTLSVLRWLHMGELPDIILRSLCLGPIGAAVTYMWERDEYVLRNLSKAKSS</sequence>
<keyword evidence="1" id="KW-0472">Membrane</keyword>
<dbReference type="RefSeq" id="XP_022510620.1">
    <property type="nucleotide sequence ID" value="XM_022657131.1"/>
</dbReference>
<gene>
    <name evidence="2" type="ORF">AYO21_07174</name>
</gene>
<dbReference type="EMBL" id="LVKK01000053">
    <property type="protein sequence ID" value="OAG38668.1"/>
    <property type="molecule type" value="Genomic_DNA"/>
</dbReference>
<keyword evidence="1" id="KW-1133">Transmembrane helix</keyword>
<feature type="transmembrane region" description="Helical" evidence="1">
    <location>
        <begin position="243"/>
        <end position="268"/>
    </location>
</feature>
<feature type="transmembrane region" description="Helical" evidence="1">
    <location>
        <begin position="53"/>
        <end position="76"/>
    </location>
</feature>
<dbReference type="AlphaFoldDB" id="A0A177F352"/>
<evidence type="ECO:0000256" key="1">
    <source>
        <dbReference type="SAM" id="Phobius"/>
    </source>
</evidence>